<keyword evidence="1" id="KW-1133">Transmembrane helix</keyword>
<evidence type="ECO:0000313" key="3">
    <source>
        <dbReference type="Proteomes" id="UP001156691"/>
    </source>
</evidence>
<organism evidence="2 3">
    <name type="scientific">Devosia nitrariae</name>
    <dbReference type="NCBI Taxonomy" id="2071872"/>
    <lineage>
        <taxon>Bacteria</taxon>
        <taxon>Pseudomonadati</taxon>
        <taxon>Pseudomonadota</taxon>
        <taxon>Alphaproteobacteria</taxon>
        <taxon>Hyphomicrobiales</taxon>
        <taxon>Devosiaceae</taxon>
        <taxon>Devosia</taxon>
    </lineage>
</organism>
<keyword evidence="3" id="KW-1185">Reference proteome</keyword>
<evidence type="ECO:0000256" key="1">
    <source>
        <dbReference type="SAM" id="Phobius"/>
    </source>
</evidence>
<dbReference type="Proteomes" id="UP001156691">
    <property type="component" value="Unassembled WGS sequence"/>
</dbReference>
<feature type="transmembrane region" description="Helical" evidence="1">
    <location>
        <begin position="26"/>
        <end position="51"/>
    </location>
</feature>
<keyword evidence="1" id="KW-0472">Membrane</keyword>
<protein>
    <recommendedName>
        <fullName evidence="4">DUF2157 domain-containing protein</fullName>
    </recommendedName>
</protein>
<dbReference type="EMBL" id="BSNS01000020">
    <property type="protein sequence ID" value="GLQ56420.1"/>
    <property type="molecule type" value="Genomic_DNA"/>
</dbReference>
<dbReference type="RefSeq" id="WP_284341831.1">
    <property type="nucleotide sequence ID" value="NZ_BSNS01000020.1"/>
</dbReference>
<sequence length="52" mass="5617">MQQALQLLERLGYPRDGLAWVKRQRAWVIVMLAIASWAAVALIIGGLAGLAG</sequence>
<comment type="caution">
    <text evidence="2">The sequence shown here is derived from an EMBL/GenBank/DDBJ whole genome shotgun (WGS) entry which is preliminary data.</text>
</comment>
<keyword evidence="1" id="KW-0812">Transmembrane</keyword>
<evidence type="ECO:0000313" key="2">
    <source>
        <dbReference type="EMBL" id="GLQ56420.1"/>
    </source>
</evidence>
<name>A0ABQ5W8I7_9HYPH</name>
<accession>A0ABQ5W8I7</accession>
<evidence type="ECO:0008006" key="4">
    <source>
        <dbReference type="Google" id="ProtNLM"/>
    </source>
</evidence>
<gene>
    <name evidence="2" type="ORF">GCM10010862_36790</name>
</gene>
<proteinExistence type="predicted"/>
<reference evidence="3" key="1">
    <citation type="journal article" date="2019" name="Int. J. Syst. Evol. Microbiol.">
        <title>The Global Catalogue of Microorganisms (GCM) 10K type strain sequencing project: providing services to taxonomists for standard genome sequencing and annotation.</title>
        <authorList>
            <consortium name="The Broad Institute Genomics Platform"/>
            <consortium name="The Broad Institute Genome Sequencing Center for Infectious Disease"/>
            <person name="Wu L."/>
            <person name="Ma J."/>
        </authorList>
    </citation>
    <scope>NUCLEOTIDE SEQUENCE [LARGE SCALE GENOMIC DNA]</scope>
    <source>
        <strain evidence="3">NBRC 112416</strain>
    </source>
</reference>